<sequence>MTTLSQPITFSPGLQAADASANAWLRQVTLRLRRRNLLALAPTGIHDGGWNHYPACLGRPSQGKV</sequence>
<dbReference type="RefSeq" id="WP_088430704.1">
    <property type="nucleotide sequence ID" value="NZ_CP021983.2"/>
</dbReference>
<dbReference type="EMBL" id="CP021983">
    <property type="protein sequence ID" value="ASC73019.1"/>
    <property type="molecule type" value="Genomic_DNA"/>
</dbReference>
<dbReference type="KEGG" id="hhg:XM38_039810"/>
<proteinExistence type="predicted"/>
<accession>A0A1Z3HRT5</accession>
<keyword evidence="2" id="KW-1185">Reference proteome</keyword>
<reference evidence="1 2" key="1">
    <citation type="journal article" date="2016" name="Biochim. Biophys. Acta">
        <title>Characterization of red-shifted phycobilisomes isolated from the chlorophyll f-containing cyanobacterium Halomicronema hongdechloris.</title>
        <authorList>
            <person name="Li Y."/>
            <person name="Lin Y."/>
            <person name="Garvey C.J."/>
            <person name="Birch D."/>
            <person name="Corkery R.W."/>
            <person name="Loughlin P.C."/>
            <person name="Scheer H."/>
            <person name="Willows R.D."/>
            <person name="Chen M."/>
        </authorList>
    </citation>
    <scope>NUCLEOTIDE SEQUENCE [LARGE SCALE GENOMIC DNA]</scope>
    <source>
        <strain evidence="1 2">C2206</strain>
    </source>
</reference>
<evidence type="ECO:0000313" key="2">
    <source>
        <dbReference type="Proteomes" id="UP000191901"/>
    </source>
</evidence>
<gene>
    <name evidence="1" type="ORF">XM38_039810</name>
</gene>
<evidence type="ECO:0000313" key="1">
    <source>
        <dbReference type="EMBL" id="ASC73019.1"/>
    </source>
</evidence>
<organism evidence="1 2">
    <name type="scientific">Halomicronema hongdechloris C2206</name>
    <dbReference type="NCBI Taxonomy" id="1641165"/>
    <lineage>
        <taxon>Bacteria</taxon>
        <taxon>Bacillati</taxon>
        <taxon>Cyanobacteriota</taxon>
        <taxon>Cyanophyceae</taxon>
        <taxon>Nodosilineales</taxon>
        <taxon>Nodosilineaceae</taxon>
        <taxon>Halomicronema</taxon>
    </lineage>
</organism>
<dbReference type="Proteomes" id="UP000191901">
    <property type="component" value="Chromosome"/>
</dbReference>
<name>A0A1Z3HRT5_9CYAN</name>
<dbReference type="AlphaFoldDB" id="A0A1Z3HRT5"/>
<protein>
    <submittedName>
        <fullName evidence="1">Uncharacterized protein</fullName>
    </submittedName>
</protein>